<dbReference type="Proteomes" id="UP000530928">
    <property type="component" value="Unassembled WGS sequence"/>
</dbReference>
<reference evidence="2 3" key="1">
    <citation type="submission" date="2020-07" db="EMBL/GenBank/DDBJ databases">
        <title>Genomic Encyclopedia of Type Strains, Phase IV (KMG-IV): sequencing the most valuable type-strain genomes for metagenomic binning, comparative biology and taxonomic classification.</title>
        <authorList>
            <person name="Goeker M."/>
        </authorList>
    </citation>
    <scope>NUCLEOTIDE SEQUENCE [LARGE SCALE GENOMIC DNA]</scope>
    <source>
        <strain evidence="2 3">DSM 45533</strain>
    </source>
</reference>
<sequence length="68" mass="7332">MMETPARSAKRPVGPGSGAIAVPGGTPDWAVSRRLGHAHVQTTLDLYGWVSEDAALRTAANWKQYIKE</sequence>
<gene>
    <name evidence="2" type="ORF">HNR30_009198</name>
</gene>
<evidence type="ECO:0000313" key="3">
    <source>
        <dbReference type="Proteomes" id="UP000530928"/>
    </source>
</evidence>
<dbReference type="EMBL" id="JACDUR010000013">
    <property type="protein sequence ID" value="MBA2897792.1"/>
    <property type="molecule type" value="Genomic_DNA"/>
</dbReference>
<name>A0A7W0CV54_9ACTN</name>
<accession>A0A7W0CV54</accession>
<evidence type="ECO:0000313" key="2">
    <source>
        <dbReference type="EMBL" id="MBA2897792.1"/>
    </source>
</evidence>
<feature type="region of interest" description="Disordered" evidence="1">
    <location>
        <begin position="1"/>
        <end position="25"/>
    </location>
</feature>
<organism evidence="2 3">
    <name type="scientific">Nonomuraea soli</name>
    <dbReference type="NCBI Taxonomy" id="1032476"/>
    <lineage>
        <taxon>Bacteria</taxon>
        <taxon>Bacillati</taxon>
        <taxon>Actinomycetota</taxon>
        <taxon>Actinomycetes</taxon>
        <taxon>Streptosporangiales</taxon>
        <taxon>Streptosporangiaceae</taxon>
        <taxon>Nonomuraea</taxon>
    </lineage>
</organism>
<comment type="caution">
    <text evidence="2">The sequence shown here is derived from an EMBL/GenBank/DDBJ whole genome shotgun (WGS) entry which is preliminary data.</text>
</comment>
<protein>
    <submittedName>
        <fullName evidence="2">Integrase</fullName>
    </submittedName>
</protein>
<proteinExistence type="predicted"/>
<keyword evidence="3" id="KW-1185">Reference proteome</keyword>
<dbReference type="RefSeq" id="WP_220134751.1">
    <property type="nucleotide sequence ID" value="NZ_BAABAM010000015.1"/>
</dbReference>
<evidence type="ECO:0000256" key="1">
    <source>
        <dbReference type="SAM" id="MobiDB-lite"/>
    </source>
</evidence>
<dbReference type="AlphaFoldDB" id="A0A7W0CV54"/>